<dbReference type="PANTHER" id="PTHR33516:SF2">
    <property type="entry name" value="LEXA REPRESSOR-RELATED"/>
    <property type="match status" value="1"/>
</dbReference>
<evidence type="ECO:0000313" key="2">
    <source>
        <dbReference type="EMBL" id="GGF87105.1"/>
    </source>
</evidence>
<organism evidence="2 3">
    <name type="scientific">Paenibacillus aceti</name>
    <dbReference type="NCBI Taxonomy" id="1820010"/>
    <lineage>
        <taxon>Bacteria</taxon>
        <taxon>Bacillati</taxon>
        <taxon>Bacillota</taxon>
        <taxon>Bacilli</taxon>
        <taxon>Bacillales</taxon>
        <taxon>Paenibacillaceae</taxon>
        <taxon>Paenibacillus</taxon>
    </lineage>
</organism>
<dbReference type="EMBL" id="BMIW01000003">
    <property type="protein sequence ID" value="GGF87105.1"/>
    <property type="molecule type" value="Genomic_DNA"/>
</dbReference>
<gene>
    <name evidence="2" type="ORF">GCM10010913_05730</name>
</gene>
<accession>A0ABQ1VQH9</accession>
<sequence length="80" mass="9101">MNTITRREKEALSVINKYLQEHGYPPTVRELAVLMEVKSTSTIHGYLSNLEQKGYIRREASKPRALQLIGNIKGVVNIAY</sequence>
<dbReference type="Pfam" id="PF01726">
    <property type="entry name" value="LexA_DNA_bind"/>
    <property type="match status" value="1"/>
</dbReference>
<protein>
    <recommendedName>
        <fullName evidence="1">LexA repressor DNA-binding domain-containing protein</fullName>
    </recommendedName>
</protein>
<dbReference type="SUPFAM" id="SSF46785">
    <property type="entry name" value="Winged helix' DNA-binding domain"/>
    <property type="match status" value="1"/>
</dbReference>
<proteinExistence type="predicted"/>
<comment type="caution">
    <text evidence="2">The sequence shown here is derived from an EMBL/GenBank/DDBJ whole genome shotgun (WGS) entry which is preliminary data.</text>
</comment>
<dbReference type="Gene3D" id="1.10.10.10">
    <property type="entry name" value="Winged helix-like DNA-binding domain superfamily/Winged helix DNA-binding domain"/>
    <property type="match status" value="1"/>
</dbReference>
<dbReference type="InterPro" id="IPR036388">
    <property type="entry name" value="WH-like_DNA-bd_sf"/>
</dbReference>
<evidence type="ECO:0000259" key="1">
    <source>
        <dbReference type="Pfam" id="PF01726"/>
    </source>
</evidence>
<dbReference type="RefSeq" id="WP_120462505.1">
    <property type="nucleotide sequence ID" value="NZ_BMIW01000003.1"/>
</dbReference>
<dbReference type="Proteomes" id="UP000608420">
    <property type="component" value="Unassembled WGS sequence"/>
</dbReference>
<keyword evidence="3" id="KW-1185">Reference proteome</keyword>
<dbReference type="InterPro" id="IPR050077">
    <property type="entry name" value="LexA_repressor"/>
</dbReference>
<name>A0ABQ1VQH9_9BACL</name>
<dbReference type="PANTHER" id="PTHR33516">
    <property type="entry name" value="LEXA REPRESSOR"/>
    <property type="match status" value="1"/>
</dbReference>
<reference evidence="3" key="1">
    <citation type="journal article" date="2019" name="Int. J. Syst. Evol. Microbiol.">
        <title>The Global Catalogue of Microorganisms (GCM) 10K type strain sequencing project: providing services to taxonomists for standard genome sequencing and annotation.</title>
        <authorList>
            <consortium name="The Broad Institute Genomics Platform"/>
            <consortium name="The Broad Institute Genome Sequencing Center for Infectious Disease"/>
            <person name="Wu L."/>
            <person name="Ma J."/>
        </authorList>
    </citation>
    <scope>NUCLEOTIDE SEQUENCE [LARGE SCALE GENOMIC DNA]</scope>
    <source>
        <strain evidence="3">CGMCC 1.15420</strain>
    </source>
</reference>
<evidence type="ECO:0000313" key="3">
    <source>
        <dbReference type="Proteomes" id="UP000608420"/>
    </source>
</evidence>
<feature type="domain" description="LexA repressor DNA-binding" evidence="1">
    <location>
        <begin position="1"/>
        <end position="65"/>
    </location>
</feature>
<dbReference type="InterPro" id="IPR006199">
    <property type="entry name" value="LexA_DNA-bd_dom"/>
</dbReference>
<dbReference type="InterPro" id="IPR036390">
    <property type="entry name" value="WH_DNA-bd_sf"/>
</dbReference>